<keyword evidence="6" id="KW-0456">Lyase</keyword>
<proteinExistence type="predicted"/>
<dbReference type="PANTHER" id="PTHR43466:SF1">
    <property type="entry name" value="2-OXO-4-HYDROXY-4-CARBOXY-5-UREIDOIMIDAZOLINE DECARBOXYLASE-RELATED"/>
    <property type="match status" value="1"/>
</dbReference>
<comment type="caution">
    <text evidence="8">The sequence shown here is derived from an EMBL/GenBank/DDBJ whole genome shotgun (WGS) entry which is preliminary data.</text>
</comment>
<dbReference type="PANTHER" id="PTHR43466">
    <property type="entry name" value="2-OXO-4-HYDROXY-4-CARBOXY-5-UREIDOIMIDAZOLINE DECARBOXYLASE-RELATED"/>
    <property type="match status" value="1"/>
</dbReference>
<dbReference type="InterPro" id="IPR018020">
    <property type="entry name" value="OHCU_decarboxylase"/>
</dbReference>
<dbReference type="SUPFAM" id="SSF158694">
    <property type="entry name" value="UraD-Like"/>
    <property type="match status" value="1"/>
</dbReference>
<evidence type="ECO:0000256" key="5">
    <source>
        <dbReference type="ARBA" id="ARBA00022793"/>
    </source>
</evidence>
<evidence type="ECO:0000256" key="4">
    <source>
        <dbReference type="ARBA" id="ARBA00022631"/>
    </source>
</evidence>
<evidence type="ECO:0000256" key="3">
    <source>
        <dbReference type="ARBA" id="ARBA00012257"/>
    </source>
</evidence>
<gene>
    <name evidence="8" type="ORF">RBR11_03195</name>
</gene>
<comment type="catalytic activity">
    <reaction evidence="1">
        <text>5-hydroxy-2-oxo-4-ureido-2,5-dihydro-1H-imidazole-5-carboxylate + H(+) = (S)-allantoin + CO2</text>
        <dbReference type="Rhea" id="RHEA:26301"/>
        <dbReference type="ChEBI" id="CHEBI:15378"/>
        <dbReference type="ChEBI" id="CHEBI:15678"/>
        <dbReference type="ChEBI" id="CHEBI:16526"/>
        <dbReference type="ChEBI" id="CHEBI:58639"/>
        <dbReference type="EC" id="4.1.1.97"/>
    </reaction>
</comment>
<dbReference type="Proteomes" id="UP001230289">
    <property type="component" value="Unassembled WGS sequence"/>
</dbReference>
<sequence length="188" mass="20604">MTTAIAAVLSRGLESFNGLPDDEFIDLLTTSCHLPVRAWAVAVDGRRPFADVGSLLETAGASVDLLTDDDVDAAHHGLRRIGSKLEGDSLEDRWSRQESGLVRRDEETWRLLEPAHEGYEAKHGRTFLISATGLSTEQILDALRSRTALTREEENRAAKDELRKLVEVRLRKLLTALGEAVTDGSAAS</sequence>
<evidence type="ECO:0000256" key="6">
    <source>
        <dbReference type="ARBA" id="ARBA00023239"/>
    </source>
</evidence>
<evidence type="ECO:0000256" key="2">
    <source>
        <dbReference type="ARBA" id="ARBA00004754"/>
    </source>
</evidence>
<evidence type="ECO:0000313" key="8">
    <source>
        <dbReference type="EMBL" id="MDQ4212911.1"/>
    </source>
</evidence>
<evidence type="ECO:0000313" key="9">
    <source>
        <dbReference type="Proteomes" id="UP001230289"/>
    </source>
</evidence>
<feature type="domain" description="CARD" evidence="7">
    <location>
        <begin position="125"/>
        <end position="188"/>
    </location>
</feature>
<keyword evidence="4" id="KW-0659">Purine metabolism</keyword>
<organism evidence="8 9">
    <name type="scientific">Microbacterium capsulatum</name>
    <dbReference type="NCBI Taxonomy" id="3041921"/>
    <lineage>
        <taxon>Bacteria</taxon>
        <taxon>Bacillati</taxon>
        <taxon>Actinomycetota</taxon>
        <taxon>Actinomycetes</taxon>
        <taxon>Micrococcales</taxon>
        <taxon>Microbacteriaceae</taxon>
        <taxon>Microbacterium</taxon>
    </lineage>
</organism>
<dbReference type="InterPro" id="IPR001315">
    <property type="entry name" value="CARD"/>
</dbReference>
<dbReference type="EMBL" id="JAVFCB010000002">
    <property type="protein sequence ID" value="MDQ4212911.1"/>
    <property type="molecule type" value="Genomic_DNA"/>
</dbReference>
<dbReference type="EC" id="4.1.1.97" evidence="3"/>
<keyword evidence="9" id="KW-1185">Reference proteome</keyword>
<comment type="pathway">
    <text evidence="2">Purine metabolism; urate degradation; (S)-allantoin from urate: step 3/3.</text>
</comment>
<reference evidence="8 9" key="1">
    <citation type="submission" date="2023-08" db="EMBL/GenBank/DDBJ databases">
        <title>Microbacterium sp. nov., isolated from a waste landfill.</title>
        <authorList>
            <person name="Wen W."/>
        </authorList>
    </citation>
    <scope>NUCLEOTIDE SEQUENCE [LARGE SCALE GENOMIC DNA]</scope>
    <source>
        <strain evidence="8 9">ASV81</strain>
    </source>
</reference>
<evidence type="ECO:0000259" key="7">
    <source>
        <dbReference type="PROSITE" id="PS50209"/>
    </source>
</evidence>
<name>A0ABU0XCS4_9MICO</name>
<keyword evidence="5" id="KW-0210">Decarboxylase</keyword>
<dbReference type="Pfam" id="PF09349">
    <property type="entry name" value="OHCU_decarbox"/>
    <property type="match status" value="1"/>
</dbReference>
<dbReference type="PROSITE" id="PS50209">
    <property type="entry name" value="CARD"/>
    <property type="match status" value="1"/>
</dbReference>
<dbReference type="InterPro" id="IPR036778">
    <property type="entry name" value="OHCU_decarboxylase_sf"/>
</dbReference>
<dbReference type="Gene3D" id="1.10.3330.10">
    <property type="entry name" value="Oxo-4-hydroxy-4-carboxy-5-ureidoimidazoline decarboxylase"/>
    <property type="match status" value="1"/>
</dbReference>
<accession>A0ABU0XCS4</accession>
<evidence type="ECO:0000256" key="1">
    <source>
        <dbReference type="ARBA" id="ARBA00001163"/>
    </source>
</evidence>
<dbReference type="RefSeq" id="WP_308487859.1">
    <property type="nucleotide sequence ID" value="NZ_JAVFCB010000002.1"/>
</dbReference>
<protein>
    <recommendedName>
        <fullName evidence="3">2-oxo-4-hydroxy-4-carboxy-5-ureidoimidazoline decarboxylase</fullName>
        <ecNumber evidence="3">4.1.1.97</ecNumber>
    </recommendedName>
</protein>